<proteinExistence type="predicted"/>
<accession>A0ABT5ZH10</accession>
<feature type="domain" description="Histidine kinase" evidence="12">
    <location>
        <begin position="268"/>
        <end position="482"/>
    </location>
</feature>
<evidence type="ECO:0000256" key="5">
    <source>
        <dbReference type="ARBA" id="ARBA00022679"/>
    </source>
</evidence>
<keyword evidence="10 11" id="KW-0472">Membrane</keyword>
<dbReference type="Proteomes" id="UP001216579">
    <property type="component" value="Unassembled WGS sequence"/>
</dbReference>
<keyword evidence="14" id="KW-1185">Reference proteome</keyword>
<dbReference type="Gene3D" id="1.10.287.130">
    <property type="match status" value="1"/>
</dbReference>
<dbReference type="InterPro" id="IPR003661">
    <property type="entry name" value="HisK_dim/P_dom"/>
</dbReference>
<evidence type="ECO:0000256" key="7">
    <source>
        <dbReference type="ARBA" id="ARBA00022777"/>
    </source>
</evidence>
<evidence type="ECO:0000256" key="4">
    <source>
        <dbReference type="ARBA" id="ARBA00022553"/>
    </source>
</evidence>
<evidence type="ECO:0000256" key="6">
    <source>
        <dbReference type="ARBA" id="ARBA00022692"/>
    </source>
</evidence>
<dbReference type="RefSeq" id="WP_276092761.1">
    <property type="nucleotide sequence ID" value="NZ_JARJBC010000003.1"/>
</dbReference>
<keyword evidence="7 13" id="KW-0418">Kinase</keyword>
<dbReference type="InterPro" id="IPR003594">
    <property type="entry name" value="HATPase_dom"/>
</dbReference>
<dbReference type="EMBL" id="JARJBC010000003">
    <property type="protein sequence ID" value="MDF3289110.1"/>
    <property type="molecule type" value="Genomic_DNA"/>
</dbReference>
<reference evidence="13 14" key="1">
    <citation type="submission" date="2023-03" db="EMBL/GenBank/DDBJ databases">
        <title>Draft genome sequence of Streptomyces sp. RB6PN23 isolated from peat swamp forest in Thailand.</title>
        <authorList>
            <person name="Klaysubun C."/>
            <person name="Duangmal K."/>
        </authorList>
    </citation>
    <scope>NUCLEOTIDE SEQUENCE [LARGE SCALE GENOMIC DNA]</scope>
    <source>
        <strain evidence="13 14">RB6PN23</strain>
    </source>
</reference>
<dbReference type="InterPro" id="IPR036097">
    <property type="entry name" value="HisK_dim/P_sf"/>
</dbReference>
<dbReference type="PRINTS" id="PR00344">
    <property type="entry name" value="BCTRLSENSOR"/>
</dbReference>
<evidence type="ECO:0000256" key="8">
    <source>
        <dbReference type="ARBA" id="ARBA00022989"/>
    </source>
</evidence>
<comment type="subcellular location">
    <subcellularLocation>
        <location evidence="2">Cell membrane</location>
    </subcellularLocation>
</comment>
<keyword evidence="5" id="KW-0808">Transferase</keyword>
<dbReference type="SUPFAM" id="SSF47384">
    <property type="entry name" value="Homodimeric domain of signal transducing histidine kinase"/>
    <property type="match status" value="1"/>
</dbReference>
<dbReference type="InterPro" id="IPR004358">
    <property type="entry name" value="Sig_transdc_His_kin-like_C"/>
</dbReference>
<evidence type="ECO:0000259" key="12">
    <source>
        <dbReference type="PROSITE" id="PS50109"/>
    </source>
</evidence>
<dbReference type="Pfam" id="PF02518">
    <property type="entry name" value="HATPase_c"/>
    <property type="match status" value="1"/>
</dbReference>
<keyword evidence="9" id="KW-0902">Two-component regulatory system</keyword>
<keyword evidence="4" id="KW-0597">Phosphoprotein</keyword>
<dbReference type="InterPro" id="IPR050428">
    <property type="entry name" value="TCS_sensor_his_kinase"/>
</dbReference>
<evidence type="ECO:0000313" key="13">
    <source>
        <dbReference type="EMBL" id="MDF3289110.1"/>
    </source>
</evidence>
<protein>
    <recommendedName>
        <fullName evidence="3">histidine kinase</fullName>
        <ecNumber evidence="3">2.7.13.3</ecNumber>
    </recommendedName>
</protein>
<dbReference type="Gene3D" id="6.10.340.10">
    <property type="match status" value="1"/>
</dbReference>
<gene>
    <name evidence="13" type="ORF">P3G67_07660</name>
</gene>
<dbReference type="PROSITE" id="PS50109">
    <property type="entry name" value="HIS_KIN"/>
    <property type="match status" value="1"/>
</dbReference>
<dbReference type="PANTHER" id="PTHR45436:SF5">
    <property type="entry name" value="SENSOR HISTIDINE KINASE TRCS"/>
    <property type="match status" value="1"/>
</dbReference>
<dbReference type="PANTHER" id="PTHR45436">
    <property type="entry name" value="SENSOR HISTIDINE KINASE YKOH"/>
    <property type="match status" value="1"/>
</dbReference>
<dbReference type="SUPFAM" id="SSF55874">
    <property type="entry name" value="ATPase domain of HSP90 chaperone/DNA topoisomerase II/histidine kinase"/>
    <property type="match status" value="1"/>
</dbReference>
<feature type="transmembrane region" description="Helical" evidence="11">
    <location>
        <begin position="21"/>
        <end position="45"/>
    </location>
</feature>
<dbReference type="SMART" id="SM00388">
    <property type="entry name" value="HisKA"/>
    <property type="match status" value="1"/>
</dbReference>
<evidence type="ECO:0000256" key="11">
    <source>
        <dbReference type="SAM" id="Phobius"/>
    </source>
</evidence>
<dbReference type="InterPro" id="IPR005467">
    <property type="entry name" value="His_kinase_dom"/>
</dbReference>
<evidence type="ECO:0000256" key="3">
    <source>
        <dbReference type="ARBA" id="ARBA00012438"/>
    </source>
</evidence>
<dbReference type="GO" id="GO:0016301">
    <property type="term" value="F:kinase activity"/>
    <property type="evidence" value="ECO:0007669"/>
    <property type="project" value="UniProtKB-KW"/>
</dbReference>
<evidence type="ECO:0000256" key="9">
    <source>
        <dbReference type="ARBA" id="ARBA00023012"/>
    </source>
</evidence>
<keyword evidence="8 11" id="KW-1133">Transmembrane helix</keyword>
<sequence length="503" mass="54057">MRAERSSSLESGGGRRPGMRLSTRIAIAVGVTVPLLVLASAALLLRLVSVDAHAAQDSHLRDRAAVVLPMARNLINVNRAGRYQQERNREHRLFATALDVGVRVVTGPDATPIAAGGPQPGLGVSLPAATANPVTVQANGRAWRAFRLPVTGERAGDALWVFSPASVVRSGVDAVRGRILLTALIAAPVSALLALLVAERATRSLRRLQRQASGLDPRVSEARLEHRPSRVTEVDDLARTLQTLLARYDEQAARTGEALATARSFSAAASHELRTPLMSMRTNLEILSGHPDLDLAERTEVLADLRDEHARLEGLLVTLRALAQGDLVEADAFTAVDLGELVEAAVADAARRHPEARITVRADAAPRLRGWEPGLRMIADNLLNNAVVHGRRPGRASEVQVTLRRTDEHAVLTVDDAGPGIPPEARDRVFQRFERGPQSPGTGLGLTLVAQQVDLHRGTVRITERPDGEPGSSFEVRLPLSAAAMPELPPHRDWLSGSVRSAQ</sequence>
<dbReference type="InterPro" id="IPR036890">
    <property type="entry name" value="HATPase_C_sf"/>
</dbReference>
<dbReference type="Pfam" id="PF00512">
    <property type="entry name" value="HisKA"/>
    <property type="match status" value="1"/>
</dbReference>
<organism evidence="13 14">
    <name type="scientific">Streptomyces silvisoli</name>
    <dbReference type="NCBI Taxonomy" id="3034235"/>
    <lineage>
        <taxon>Bacteria</taxon>
        <taxon>Bacillati</taxon>
        <taxon>Actinomycetota</taxon>
        <taxon>Actinomycetes</taxon>
        <taxon>Kitasatosporales</taxon>
        <taxon>Streptomycetaceae</taxon>
        <taxon>Streptomyces</taxon>
    </lineage>
</organism>
<evidence type="ECO:0000313" key="14">
    <source>
        <dbReference type="Proteomes" id="UP001216579"/>
    </source>
</evidence>
<comment type="caution">
    <text evidence="13">The sequence shown here is derived from an EMBL/GenBank/DDBJ whole genome shotgun (WGS) entry which is preliminary data.</text>
</comment>
<comment type="catalytic activity">
    <reaction evidence="1">
        <text>ATP + protein L-histidine = ADP + protein N-phospho-L-histidine.</text>
        <dbReference type="EC" id="2.7.13.3"/>
    </reaction>
</comment>
<evidence type="ECO:0000256" key="1">
    <source>
        <dbReference type="ARBA" id="ARBA00000085"/>
    </source>
</evidence>
<evidence type="ECO:0000256" key="2">
    <source>
        <dbReference type="ARBA" id="ARBA00004236"/>
    </source>
</evidence>
<dbReference type="CDD" id="cd00082">
    <property type="entry name" value="HisKA"/>
    <property type="match status" value="1"/>
</dbReference>
<dbReference type="EC" id="2.7.13.3" evidence="3"/>
<dbReference type="Gene3D" id="3.30.565.10">
    <property type="entry name" value="Histidine kinase-like ATPase, C-terminal domain"/>
    <property type="match status" value="1"/>
</dbReference>
<dbReference type="SMART" id="SM00387">
    <property type="entry name" value="HATPase_c"/>
    <property type="match status" value="1"/>
</dbReference>
<keyword evidence="6 11" id="KW-0812">Transmembrane</keyword>
<name>A0ABT5ZH10_9ACTN</name>
<evidence type="ECO:0000256" key="10">
    <source>
        <dbReference type="ARBA" id="ARBA00023136"/>
    </source>
</evidence>